<evidence type="ECO:0000313" key="4">
    <source>
        <dbReference type="EMBL" id="KAK4182733.1"/>
    </source>
</evidence>
<keyword evidence="2" id="KW-1133">Transmembrane helix</keyword>
<evidence type="ECO:0000256" key="3">
    <source>
        <dbReference type="SAM" id="SignalP"/>
    </source>
</evidence>
<evidence type="ECO:0000313" key="5">
    <source>
        <dbReference type="Proteomes" id="UP001302126"/>
    </source>
</evidence>
<dbReference type="EMBL" id="MU864617">
    <property type="protein sequence ID" value="KAK4182733.1"/>
    <property type="molecule type" value="Genomic_DNA"/>
</dbReference>
<keyword evidence="3" id="KW-0732">Signal</keyword>
<evidence type="ECO:0008006" key="6">
    <source>
        <dbReference type="Google" id="ProtNLM"/>
    </source>
</evidence>
<feature type="compositionally biased region" description="Polar residues" evidence="1">
    <location>
        <begin position="248"/>
        <end position="259"/>
    </location>
</feature>
<dbReference type="AlphaFoldDB" id="A0AAN6WII7"/>
<comment type="caution">
    <text evidence="4">The sequence shown here is derived from an EMBL/GenBank/DDBJ whole genome shotgun (WGS) entry which is preliminary data.</text>
</comment>
<reference evidence="4" key="1">
    <citation type="journal article" date="2023" name="Mol. Phylogenet. Evol.">
        <title>Genome-scale phylogeny and comparative genomics of the fungal order Sordariales.</title>
        <authorList>
            <person name="Hensen N."/>
            <person name="Bonometti L."/>
            <person name="Westerberg I."/>
            <person name="Brannstrom I.O."/>
            <person name="Guillou S."/>
            <person name="Cros-Aarteil S."/>
            <person name="Calhoun S."/>
            <person name="Haridas S."/>
            <person name="Kuo A."/>
            <person name="Mondo S."/>
            <person name="Pangilinan J."/>
            <person name="Riley R."/>
            <person name="LaButti K."/>
            <person name="Andreopoulos B."/>
            <person name="Lipzen A."/>
            <person name="Chen C."/>
            <person name="Yan M."/>
            <person name="Daum C."/>
            <person name="Ng V."/>
            <person name="Clum A."/>
            <person name="Steindorff A."/>
            <person name="Ohm R.A."/>
            <person name="Martin F."/>
            <person name="Silar P."/>
            <person name="Natvig D.O."/>
            <person name="Lalanne C."/>
            <person name="Gautier V."/>
            <person name="Ament-Velasquez S.L."/>
            <person name="Kruys A."/>
            <person name="Hutchinson M.I."/>
            <person name="Powell A.J."/>
            <person name="Barry K."/>
            <person name="Miller A.N."/>
            <person name="Grigoriev I.V."/>
            <person name="Debuchy R."/>
            <person name="Gladieux P."/>
            <person name="Hiltunen Thoren M."/>
            <person name="Johannesson H."/>
        </authorList>
    </citation>
    <scope>NUCLEOTIDE SEQUENCE</scope>
    <source>
        <strain evidence="4">PSN309</strain>
    </source>
</reference>
<accession>A0AAN6WII7</accession>
<keyword evidence="2" id="KW-0812">Transmembrane</keyword>
<sequence length="267" mass="28122">MASKRSRSGLIAPIILITLASLASGKPQTIGSYPGFSTQRQCAKTCFFTAFQGSVAIDTLGAAIGCLGTNANMYTQLVPEECYCRADLRDLAHQALESCIVPIESGLSFSSSDACTGDATKDLEVAKNIYDGYCATVRGAITGGSSSTGGNSNSGPTGGSSNNGGGGTAGVSNDSQPKSEEKNGLSMSDIIGIAIGVPSFLATMAGIFWGVRWKRNQKKHKYEAAQHEMERPPPPPYAQSQPHIQIINNSQGNFNSQGHYRSEGNWR</sequence>
<feature type="region of interest" description="Disordered" evidence="1">
    <location>
        <begin position="145"/>
        <end position="183"/>
    </location>
</feature>
<feature type="compositionally biased region" description="Low complexity" evidence="1">
    <location>
        <begin position="145"/>
        <end position="155"/>
    </location>
</feature>
<feature type="signal peptide" evidence="3">
    <location>
        <begin position="1"/>
        <end position="25"/>
    </location>
</feature>
<evidence type="ECO:0000256" key="1">
    <source>
        <dbReference type="SAM" id="MobiDB-lite"/>
    </source>
</evidence>
<feature type="chain" id="PRO_5042920607" description="Extracellular membrane protein CFEM domain-containing protein" evidence="3">
    <location>
        <begin position="26"/>
        <end position="267"/>
    </location>
</feature>
<feature type="transmembrane region" description="Helical" evidence="2">
    <location>
        <begin position="190"/>
        <end position="211"/>
    </location>
</feature>
<keyword evidence="5" id="KW-1185">Reference proteome</keyword>
<evidence type="ECO:0000256" key="2">
    <source>
        <dbReference type="SAM" id="Phobius"/>
    </source>
</evidence>
<name>A0AAN6WII7_9PEZI</name>
<organism evidence="4 5">
    <name type="scientific">Podospora australis</name>
    <dbReference type="NCBI Taxonomy" id="1536484"/>
    <lineage>
        <taxon>Eukaryota</taxon>
        <taxon>Fungi</taxon>
        <taxon>Dikarya</taxon>
        <taxon>Ascomycota</taxon>
        <taxon>Pezizomycotina</taxon>
        <taxon>Sordariomycetes</taxon>
        <taxon>Sordariomycetidae</taxon>
        <taxon>Sordariales</taxon>
        <taxon>Podosporaceae</taxon>
        <taxon>Podospora</taxon>
    </lineage>
</organism>
<keyword evidence="2" id="KW-0472">Membrane</keyword>
<reference evidence="4" key="2">
    <citation type="submission" date="2023-05" db="EMBL/GenBank/DDBJ databases">
        <authorList>
            <consortium name="Lawrence Berkeley National Laboratory"/>
            <person name="Steindorff A."/>
            <person name="Hensen N."/>
            <person name="Bonometti L."/>
            <person name="Westerberg I."/>
            <person name="Brannstrom I.O."/>
            <person name="Guillou S."/>
            <person name="Cros-Aarteil S."/>
            <person name="Calhoun S."/>
            <person name="Haridas S."/>
            <person name="Kuo A."/>
            <person name="Mondo S."/>
            <person name="Pangilinan J."/>
            <person name="Riley R."/>
            <person name="Labutti K."/>
            <person name="Andreopoulos B."/>
            <person name="Lipzen A."/>
            <person name="Chen C."/>
            <person name="Yanf M."/>
            <person name="Daum C."/>
            <person name="Ng V."/>
            <person name="Clum A."/>
            <person name="Ohm R."/>
            <person name="Martin F."/>
            <person name="Silar P."/>
            <person name="Natvig D."/>
            <person name="Lalanne C."/>
            <person name="Gautier V."/>
            <person name="Ament-Velasquez S.L."/>
            <person name="Kruys A."/>
            <person name="Hutchinson M.I."/>
            <person name="Powell A.J."/>
            <person name="Barry K."/>
            <person name="Miller A.N."/>
            <person name="Grigoriev I.V."/>
            <person name="Debuchy R."/>
            <person name="Gladieux P."/>
            <person name="Thoren M.H."/>
            <person name="Johannesson H."/>
        </authorList>
    </citation>
    <scope>NUCLEOTIDE SEQUENCE</scope>
    <source>
        <strain evidence="4">PSN309</strain>
    </source>
</reference>
<feature type="region of interest" description="Disordered" evidence="1">
    <location>
        <begin position="248"/>
        <end position="267"/>
    </location>
</feature>
<gene>
    <name evidence="4" type="ORF">QBC35DRAFT_143875</name>
</gene>
<protein>
    <recommendedName>
        <fullName evidence="6">Extracellular membrane protein CFEM domain-containing protein</fullName>
    </recommendedName>
</protein>
<feature type="compositionally biased region" description="Gly residues" evidence="1">
    <location>
        <begin position="156"/>
        <end position="169"/>
    </location>
</feature>
<proteinExistence type="predicted"/>
<dbReference type="Proteomes" id="UP001302126">
    <property type="component" value="Unassembled WGS sequence"/>
</dbReference>